<dbReference type="Pfam" id="PF01135">
    <property type="entry name" value="PCMT"/>
    <property type="match status" value="1"/>
</dbReference>
<feature type="transmembrane region" description="Helical" evidence="1">
    <location>
        <begin position="72"/>
        <end position="90"/>
    </location>
</feature>
<keyword evidence="3" id="KW-1185">Reference proteome</keyword>
<comment type="caution">
    <text evidence="2">The sequence shown here is derived from an EMBL/GenBank/DDBJ whole genome shotgun (WGS) entry which is preliminary data.</text>
</comment>
<keyword evidence="1" id="KW-0812">Transmembrane</keyword>
<dbReference type="EMBL" id="JADCNL010000010">
    <property type="protein sequence ID" value="KAG0464141.1"/>
    <property type="molecule type" value="Genomic_DNA"/>
</dbReference>
<reference evidence="2 3" key="1">
    <citation type="journal article" date="2020" name="Nat. Food">
        <title>A phased Vanilla planifolia genome enables genetic improvement of flavour and production.</title>
        <authorList>
            <person name="Hasing T."/>
            <person name="Tang H."/>
            <person name="Brym M."/>
            <person name="Khazi F."/>
            <person name="Huang T."/>
            <person name="Chambers A.H."/>
        </authorList>
    </citation>
    <scope>NUCLEOTIDE SEQUENCE [LARGE SCALE GENOMIC DNA]</scope>
    <source>
        <tissue evidence="2">Leaf</tissue>
    </source>
</reference>
<dbReference type="Gene3D" id="3.40.50.150">
    <property type="entry name" value="Vaccinia Virus protein VP39"/>
    <property type="match status" value="1"/>
</dbReference>
<dbReference type="InterPro" id="IPR029063">
    <property type="entry name" value="SAM-dependent_MTases_sf"/>
</dbReference>
<proteinExistence type="predicted"/>
<accession>A0A835ULU8</accession>
<feature type="transmembrane region" description="Helical" evidence="1">
    <location>
        <begin position="44"/>
        <end position="66"/>
    </location>
</feature>
<evidence type="ECO:0000256" key="1">
    <source>
        <dbReference type="SAM" id="Phobius"/>
    </source>
</evidence>
<evidence type="ECO:0000313" key="2">
    <source>
        <dbReference type="EMBL" id="KAG0464141.1"/>
    </source>
</evidence>
<evidence type="ECO:0000313" key="3">
    <source>
        <dbReference type="Proteomes" id="UP000636800"/>
    </source>
</evidence>
<organism evidence="2 3">
    <name type="scientific">Vanilla planifolia</name>
    <name type="common">Vanilla</name>
    <dbReference type="NCBI Taxonomy" id="51239"/>
    <lineage>
        <taxon>Eukaryota</taxon>
        <taxon>Viridiplantae</taxon>
        <taxon>Streptophyta</taxon>
        <taxon>Embryophyta</taxon>
        <taxon>Tracheophyta</taxon>
        <taxon>Spermatophyta</taxon>
        <taxon>Magnoliopsida</taxon>
        <taxon>Liliopsida</taxon>
        <taxon>Asparagales</taxon>
        <taxon>Orchidaceae</taxon>
        <taxon>Vanilloideae</taxon>
        <taxon>Vanilleae</taxon>
        <taxon>Vanilla</taxon>
    </lineage>
</organism>
<protein>
    <submittedName>
        <fullName evidence="2">Uncharacterized protein</fullName>
    </submittedName>
</protein>
<dbReference type="AlphaFoldDB" id="A0A835ULU8"/>
<dbReference type="Proteomes" id="UP000636800">
    <property type="component" value="Chromosome 10"/>
</dbReference>
<name>A0A835ULU8_VANPL</name>
<gene>
    <name evidence="2" type="ORF">HPP92_020210</name>
</gene>
<sequence>MLATCPKSNKMLCLLTRFYDNVFGTFGFLICSNKIFTWFTDENFASCSQICIVLVLIPVVTGEIFFCLALSFYSYILPIFPVFCGVLYWINNCVQFWTRLSIDNNKGLVEHLLKFGSLKSNKVAEVMDIIDRGCFVPEGNPPYVDSPMPIGQIACI</sequence>
<keyword evidence="1" id="KW-0472">Membrane</keyword>
<dbReference type="OrthoDB" id="1862401at2759"/>
<keyword evidence="1" id="KW-1133">Transmembrane helix</keyword>